<reference evidence="2" key="1">
    <citation type="submission" date="2015-09" db="EMBL/GenBank/DDBJ databases">
        <authorList>
            <consortium name="Pathogen Informatics"/>
        </authorList>
    </citation>
    <scope>NUCLEOTIDE SEQUENCE [LARGE SCALE GENOMIC DNA]</scope>
    <source>
        <strain evidence="2">Lake Konstanz</strain>
    </source>
</reference>
<gene>
    <name evidence="1" type="ORF">BSAL_30615</name>
</gene>
<dbReference type="Proteomes" id="UP000051952">
    <property type="component" value="Unassembled WGS sequence"/>
</dbReference>
<proteinExistence type="predicted"/>
<evidence type="ECO:0000313" key="2">
    <source>
        <dbReference type="Proteomes" id="UP000051952"/>
    </source>
</evidence>
<dbReference type="VEuPathDB" id="TriTrypDB:BSAL_30615"/>
<keyword evidence="2" id="KW-1185">Reference proteome</keyword>
<sequence>PLDSSPLKSPTRVRLWSIAQHSRAVHDSIASGSTLRRLQRNTIVPGWTFFKGFLHRHQPAASSPTCCIVTNLLHRHQPVSVAEGFLSFGASDNVSSFLEPFGKGSSVCVGSMSPSNATLGVSPTSPGPYQGMWIPLLVAKEQRAFRVITDGAAPNSTVVSCNGTPLIVILKSVPKYVFRPQGENYTAPNTTEYQVASLAHVMSTEFMDYYNNQTGLLLTGTTTNIGYCCVVKVAEGWLFNRGDAW</sequence>
<dbReference type="AlphaFoldDB" id="A0A0S4JPB0"/>
<evidence type="ECO:0000313" key="1">
    <source>
        <dbReference type="EMBL" id="CUG91183.1"/>
    </source>
</evidence>
<dbReference type="EMBL" id="CYKH01001896">
    <property type="protein sequence ID" value="CUG91183.1"/>
    <property type="molecule type" value="Genomic_DNA"/>
</dbReference>
<accession>A0A0S4JPB0</accession>
<feature type="non-terminal residue" evidence="1">
    <location>
        <position position="1"/>
    </location>
</feature>
<organism evidence="1 2">
    <name type="scientific">Bodo saltans</name>
    <name type="common">Flagellated protozoan</name>
    <dbReference type="NCBI Taxonomy" id="75058"/>
    <lineage>
        <taxon>Eukaryota</taxon>
        <taxon>Discoba</taxon>
        <taxon>Euglenozoa</taxon>
        <taxon>Kinetoplastea</taxon>
        <taxon>Metakinetoplastina</taxon>
        <taxon>Eubodonida</taxon>
        <taxon>Bodonidae</taxon>
        <taxon>Bodo</taxon>
    </lineage>
</organism>
<name>A0A0S4JPB0_BODSA</name>
<protein>
    <submittedName>
        <fullName evidence="1">Uncharacterized protein</fullName>
    </submittedName>
</protein>